<sequence length="187" mass="21124">MGINYSVSLPHLPQSPVPSPQSPVTNMQANTNQFSWFQVPEDIKNLLILAAQTWENTSESEKYIQQALAKTGENTDVLVAAYRFFYYKNNYSLALQTTTKLLDKIKEIENLPDDWEQLKPILVNRKEDPQIRLYLNAYAASGLVLAKLGAIEQAKEISAKVKEIDEKHDFGAGILLDILTRPAEEDD</sequence>
<dbReference type="Proteomes" id="UP000245124">
    <property type="component" value="Unassembled WGS sequence"/>
</dbReference>
<gene>
    <name evidence="2" type="ORF">NIES4072_63360</name>
</gene>
<evidence type="ECO:0000313" key="3">
    <source>
        <dbReference type="Proteomes" id="UP000245124"/>
    </source>
</evidence>
<keyword evidence="3" id="KW-1185">Reference proteome</keyword>
<dbReference type="Gene3D" id="1.25.40.10">
    <property type="entry name" value="Tetratricopeptide repeat domain"/>
    <property type="match status" value="1"/>
</dbReference>
<evidence type="ECO:0000313" key="2">
    <source>
        <dbReference type="EMBL" id="GBG22624.1"/>
    </source>
</evidence>
<proteinExistence type="predicted"/>
<reference evidence="2 3" key="1">
    <citation type="submission" date="2017-06" db="EMBL/GenBank/DDBJ databases">
        <title>Genome sequencing of cyanobaciteial culture collection at National Institute for Environmental Studies (NIES).</title>
        <authorList>
            <person name="Hirose Y."/>
            <person name="Shimura Y."/>
            <person name="Fujisawa T."/>
            <person name="Nakamura Y."/>
            <person name="Kawachi M."/>
        </authorList>
    </citation>
    <scope>NUCLEOTIDE SEQUENCE [LARGE SCALE GENOMIC DNA]</scope>
    <source>
        <strain evidence="2 3">NIES-4072</strain>
    </source>
</reference>
<dbReference type="SUPFAM" id="SSF48452">
    <property type="entry name" value="TPR-like"/>
    <property type="match status" value="1"/>
</dbReference>
<evidence type="ECO:0000256" key="1">
    <source>
        <dbReference type="SAM" id="MobiDB-lite"/>
    </source>
</evidence>
<accession>A0A2R5G4A0</accession>
<dbReference type="EMBL" id="BDUD01000001">
    <property type="protein sequence ID" value="GBG22624.1"/>
    <property type="molecule type" value="Genomic_DNA"/>
</dbReference>
<feature type="compositionally biased region" description="Low complexity" evidence="1">
    <location>
        <begin position="1"/>
        <end position="12"/>
    </location>
</feature>
<dbReference type="AlphaFoldDB" id="A0A2R5G4A0"/>
<feature type="region of interest" description="Disordered" evidence="1">
    <location>
        <begin position="1"/>
        <end position="23"/>
    </location>
</feature>
<comment type="caution">
    <text evidence="2">The sequence shown here is derived from an EMBL/GenBank/DDBJ whole genome shotgun (WGS) entry which is preliminary data.</text>
</comment>
<organism evidence="2 3">
    <name type="scientific">Nostoc commune NIES-4072</name>
    <dbReference type="NCBI Taxonomy" id="2005467"/>
    <lineage>
        <taxon>Bacteria</taxon>
        <taxon>Bacillati</taxon>
        <taxon>Cyanobacteriota</taxon>
        <taxon>Cyanophyceae</taxon>
        <taxon>Nostocales</taxon>
        <taxon>Nostocaceae</taxon>
        <taxon>Nostoc</taxon>
    </lineage>
</organism>
<dbReference type="InterPro" id="IPR011990">
    <property type="entry name" value="TPR-like_helical_dom_sf"/>
</dbReference>
<protein>
    <recommendedName>
        <fullName evidence="4">TPR repeat-containing protein</fullName>
    </recommendedName>
</protein>
<name>A0A2R5G4A0_NOSCO</name>
<evidence type="ECO:0008006" key="4">
    <source>
        <dbReference type="Google" id="ProtNLM"/>
    </source>
</evidence>